<evidence type="ECO:0000313" key="1">
    <source>
        <dbReference type="EMBL" id="KAG8192280.1"/>
    </source>
</evidence>
<dbReference type="EMBL" id="JAFNEN010000141">
    <property type="protein sequence ID" value="KAG8192280.1"/>
    <property type="molecule type" value="Genomic_DNA"/>
</dbReference>
<dbReference type="AlphaFoldDB" id="A0AAV6V6C7"/>
<proteinExistence type="predicted"/>
<evidence type="ECO:0000313" key="2">
    <source>
        <dbReference type="Proteomes" id="UP000827092"/>
    </source>
</evidence>
<accession>A0AAV6V6C7</accession>
<comment type="caution">
    <text evidence="1">The sequence shown here is derived from an EMBL/GenBank/DDBJ whole genome shotgun (WGS) entry which is preliminary data.</text>
</comment>
<gene>
    <name evidence="1" type="ORF">JTE90_002105</name>
</gene>
<name>A0AAV6V6C7_9ARAC</name>
<organism evidence="1 2">
    <name type="scientific">Oedothorax gibbosus</name>
    <dbReference type="NCBI Taxonomy" id="931172"/>
    <lineage>
        <taxon>Eukaryota</taxon>
        <taxon>Metazoa</taxon>
        <taxon>Ecdysozoa</taxon>
        <taxon>Arthropoda</taxon>
        <taxon>Chelicerata</taxon>
        <taxon>Arachnida</taxon>
        <taxon>Araneae</taxon>
        <taxon>Araneomorphae</taxon>
        <taxon>Entelegynae</taxon>
        <taxon>Araneoidea</taxon>
        <taxon>Linyphiidae</taxon>
        <taxon>Erigoninae</taxon>
        <taxon>Oedothorax</taxon>
    </lineage>
</organism>
<keyword evidence="2" id="KW-1185">Reference proteome</keyword>
<dbReference type="Proteomes" id="UP000827092">
    <property type="component" value="Unassembled WGS sequence"/>
</dbReference>
<reference evidence="1 2" key="1">
    <citation type="journal article" date="2022" name="Nat. Ecol. Evol.">
        <title>A masculinizing supergene underlies an exaggerated male reproductive morph in a spider.</title>
        <authorList>
            <person name="Hendrickx F."/>
            <person name="De Corte Z."/>
            <person name="Sonet G."/>
            <person name="Van Belleghem S.M."/>
            <person name="Kostlbacher S."/>
            <person name="Vangestel C."/>
        </authorList>
    </citation>
    <scope>NUCLEOTIDE SEQUENCE [LARGE SCALE GENOMIC DNA]</scope>
    <source>
        <strain evidence="1">W744_W776</strain>
    </source>
</reference>
<sequence length="74" mass="8875">MFHHQFHTLFHTTVHDNIFLRLPANVFTEYSRQTKNEEKATRHAFLWNFKRNCHSALCCFLNLLIIKIISSDVE</sequence>
<protein>
    <submittedName>
        <fullName evidence="1">Uncharacterized protein</fullName>
    </submittedName>
</protein>